<feature type="transmembrane region" description="Helical" evidence="2">
    <location>
        <begin position="731"/>
        <end position="754"/>
    </location>
</feature>
<name>A0AA36JSH5_9DINO</name>
<dbReference type="InterPro" id="IPR009050">
    <property type="entry name" value="Globin-like_sf"/>
</dbReference>
<protein>
    <submittedName>
        <fullName evidence="3">Uncharacterized protein</fullName>
    </submittedName>
</protein>
<sequence>MEPMELTESANDDDDEEEDLLDMGEETTEMVTEDNELSVTGHGQTVEMNEAMFERYQMVQDQSFEEIQMPVAMAEQIQQIWSALVAKLNGREAAGEAIYDAILEEAPSMKSLFKSPRSVFAMRFMNGLNSMIAEAANASSLKKQVETYGFMHLELDLSTPRVEIVRDAILSVLDQELGLPLTSTARASINLLLNYIGGAFIFIRRELAGRIRIINRSWRAANRVSIADMPKDLPGEKEAEEEKEKKEPGQEHAEKKDETHDQSTANSSGSFTGRSGRAEKMQVPTTFSGMFLFNAAVMGFGESQWMNLVLDRLDSIAMNAANTGRLQEECYVLSIHLSKVKEAINLYEFKAVMLAALRSLVPDDWNMDHEVAWNWLWENVERILQSTISLPRTYERVVRNFLLNLSEEHINQLRQLTFKIFFERAPAGQDYFKQSATRLFFILDKNNEMVMEMYSDPSKVVEELSALGLRHVGYGVPIELFPPFVASATEAAASLTTDEMTITSYSWALTLISKILARVVLEGSTIVMKAINLNEEAALKRAIAVAPRGQRIIQLLNITVGTQSFSPLFWAIDSGSLNSAKAMFQDLLTIRADRDVYYYGCDELFTRHPDIIKRLCQSAPTLLETLLDGLVWRSRLTNHGLRRVNYYVKHLIQDLRGKFSPAIGWLVEYDNPKIASHPCIMLAADTIWFRFATYYFLLGQGYFIVTLLAFITSQSLLMTHDDHSSSNEERYLLMGCRIILYGIVLPCTAGSFCLKCMVDWGQGKVVRILGLPLPLNLCSFQGVVRLCSIWVLLLMFAFEPLIRCMEMSGQIIISTTCNAGLEVLDVYSTLSSAGMLVYWLMLLDFSVFSTHISAFLLVCAHVLSEVALFLMALTFLIATFATAINALNHHLPNLDGVLVWTKCLLQITLGLYPASNYEQLQGEAAVFIFVFLFAILVFIFLANLLVAQLNQAYHQMFEDMQGNARLQRASVIVSVMHSTPTASWAKFLASLGFEQRLEFNEGDIGIAGGLQVLEPASTWVVTEDAVKRYGGSTAPSMPWPTEVQGQTEEDRFERLEKLIISSTRERRPHRPKHGSGSGVSGVASSVLSSDSSHGGG</sequence>
<evidence type="ECO:0000256" key="2">
    <source>
        <dbReference type="SAM" id="Phobius"/>
    </source>
</evidence>
<keyword evidence="2" id="KW-0812">Transmembrane</keyword>
<feature type="region of interest" description="Disordered" evidence="1">
    <location>
        <begin position="229"/>
        <end position="278"/>
    </location>
</feature>
<proteinExistence type="predicted"/>
<reference evidence="3" key="1">
    <citation type="submission" date="2023-08" db="EMBL/GenBank/DDBJ databases">
        <authorList>
            <person name="Chen Y."/>
            <person name="Shah S."/>
            <person name="Dougan E. K."/>
            <person name="Thang M."/>
            <person name="Chan C."/>
        </authorList>
    </citation>
    <scope>NUCLEOTIDE SEQUENCE</scope>
</reference>
<keyword evidence="2" id="KW-1133">Transmembrane helix</keyword>
<feature type="transmembrane region" description="Helical" evidence="2">
    <location>
        <begin position="836"/>
        <end position="859"/>
    </location>
</feature>
<dbReference type="SUPFAM" id="SSF46458">
    <property type="entry name" value="Globin-like"/>
    <property type="match status" value="2"/>
</dbReference>
<dbReference type="InterPro" id="IPR044399">
    <property type="entry name" value="Mb-like_M"/>
</dbReference>
<accession>A0AA36JSH5</accession>
<feature type="transmembrane region" description="Helical" evidence="2">
    <location>
        <begin position="691"/>
        <end position="711"/>
    </location>
</feature>
<dbReference type="GO" id="GO:0020037">
    <property type="term" value="F:heme binding"/>
    <property type="evidence" value="ECO:0007669"/>
    <property type="project" value="InterPro"/>
</dbReference>
<evidence type="ECO:0000313" key="3">
    <source>
        <dbReference type="EMBL" id="CAJ1410970.1"/>
    </source>
</evidence>
<dbReference type="Proteomes" id="UP001178507">
    <property type="component" value="Unassembled WGS sequence"/>
</dbReference>
<feature type="compositionally biased region" description="Polar residues" evidence="1">
    <location>
        <begin position="262"/>
        <end position="273"/>
    </location>
</feature>
<feature type="transmembrane region" description="Helical" evidence="2">
    <location>
        <begin position="866"/>
        <end position="887"/>
    </location>
</feature>
<feature type="transmembrane region" description="Helical" evidence="2">
    <location>
        <begin position="924"/>
        <end position="946"/>
    </location>
</feature>
<organism evidence="3 4">
    <name type="scientific">Effrenium voratum</name>
    <dbReference type="NCBI Taxonomy" id="2562239"/>
    <lineage>
        <taxon>Eukaryota</taxon>
        <taxon>Sar</taxon>
        <taxon>Alveolata</taxon>
        <taxon>Dinophyceae</taxon>
        <taxon>Suessiales</taxon>
        <taxon>Symbiodiniaceae</taxon>
        <taxon>Effrenium</taxon>
    </lineage>
</organism>
<keyword evidence="4" id="KW-1185">Reference proteome</keyword>
<dbReference type="EMBL" id="CAUJNA010003849">
    <property type="protein sequence ID" value="CAJ1410970.1"/>
    <property type="molecule type" value="Genomic_DNA"/>
</dbReference>
<dbReference type="CDD" id="cd01040">
    <property type="entry name" value="Mb-like"/>
    <property type="match status" value="2"/>
</dbReference>
<dbReference type="InterPro" id="IPR012292">
    <property type="entry name" value="Globin/Proto"/>
</dbReference>
<dbReference type="Gene3D" id="1.10.490.10">
    <property type="entry name" value="Globins"/>
    <property type="match status" value="2"/>
</dbReference>
<evidence type="ECO:0000256" key="1">
    <source>
        <dbReference type="SAM" id="MobiDB-lite"/>
    </source>
</evidence>
<keyword evidence="2" id="KW-0472">Membrane</keyword>
<dbReference type="GO" id="GO:0019825">
    <property type="term" value="F:oxygen binding"/>
    <property type="evidence" value="ECO:0007669"/>
    <property type="project" value="InterPro"/>
</dbReference>
<comment type="caution">
    <text evidence="3">The sequence shown here is derived from an EMBL/GenBank/DDBJ whole genome shotgun (WGS) entry which is preliminary data.</text>
</comment>
<dbReference type="AlphaFoldDB" id="A0AA36JSH5"/>
<gene>
    <name evidence="3" type="ORF">EVOR1521_LOCUS31674</name>
</gene>
<feature type="region of interest" description="Disordered" evidence="1">
    <location>
        <begin position="1058"/>
        <end position="1096"/>
    </location>
</feature>
<feature type="compositionally biased region" description="Low complexity" evidence="1">
    <location>
        <begin position="1080"/>
        <end position="1096"/>
    </location>
</feature>
<evidence type="ECO:0000313" key="4">
    <source>
        <dbReference type="Proteomes" id="UP001178507"/>
    </source>
</evidence>
<feature type="compositionally biased region" description="Basic and acidic residues" evidence="1">
    <location>
        <begin position="229"/>
        <end position="261"/>
    </location>
</feature>